<protein>
    <submittedName>
        <fullName evidence="2">Uncharacterized protein</fullName>
    </submittedName>
</protein>
<dbReference type="RefSeq" id="WP_357806892.1">
    <property type="nucleotide sequence ID" value="NZ_JBEYBM010000016.1"/>
</dbReference>
<dbReference type="Proteomes" id="UP001550535">
    <property type="component" value="Unassembled WGS sequence"/>
</dbReference>
<reference evidence="2 3" key="1">
    <citation type="submission" date="2024-06" db="EMBL/GenBank/DDBJ databases">
        <title>The Natural Products Discovery Center: Release of the First 8490 Sequenced Strains for Exploring Actinobacteria Biosynthetic Diversity.</title>
        <authorList>
            <person name="Kalkreuter E."/>
            <person name="Kautsar S.A."/>
            <person name="Yang D."/>
            <person name="Bader C.D."/>
            <person name="Teijaro C.N."/>
            <person name="Fluegel L."/>
            <person name="Davis C.M."/>
            <person name="Simpson J.R."/>
            <person name="Lauterbach L."/>
            <person name="Steele A.D."/>
            <person name="Gui C."/>
            <person name="Meng S."/>
            <person name="Li G."/>
            <person name="Viehrig K."/>
            <person name="Ye F."/>
            <person name="Su P."/>
            <person name="Kiefer A.F."/>
            <person name="Nichols A."/>
            <person name="Cepeda A.J."/>
            <person name="Yan W."/>
            <person name="Fan B."/>
            <person name="Jiang Y."/>
            <person name="Adhikari A."/>
            <person name="Zheng C.-J."/>
            <person name="Schuster L."/>
            <person name="Cowan T.M."/>
            <person name="Smanski M.J."/>
            <person name="Chevrette M.G."/>
            <person name="De Carvalho L.P.S."/>
            <person name="Shen B."/>
        </authorList>
    </citation>
    <scope>NUCLEOTIDE SEQUENCE [LARGE SCALE GENOMIC DNA]</scope>
    <source>
        <strain evidence="2 3">NPDC019434</strain>
    </source>
</reference>
<evidence type="ECO:0000313" key="2">
    <source>
        <dbReference type="EMBL" id="MEU2123772.1"/>
    </source>
</evidence>
<feature type="chain" id="PRO_5046082720" evidence="1">
    <location>
        <begin position="30"/>
        <end position="110"/>
    </location>
</feature>
<comment type="caution">
    <text evidence="2">The sequence shown here is derived from an EMBL/GenBank/DDBJ whole genome shotgun (WGS) entry which is preliminary data.</text>
</comment>
<keyword evidence="1" id="KW-0732">Signal</keyword>
<gene>
    <name evidence="2" type="ORF">ABZ507_18320</name>
</gene>
<accession>A0ABV2XCZ9</accession>
<evidence type="ECO:0000313" key="3">
    <source>
        <dbReference type="Proteomes" id="UP001550535"/>
    </source>
</evidence>
<dbReference type="EMBL" id="JBEYBR010000045">
    <property type="protein sequence ID" value="MEU2123772.1"/>
    <property type="molecule type" value="Genomic_DNA"/>
</dbReference>
<proteinExistence type="predicted"/>
<sequence length="110" mass="12085">MTSTLRRVLRRLFVIVALTVPMSTGVAVAEGPGPGLVFMARAEYLARWGTPQGSVTRSAEIVAVGWRTRQNQNDWSTILWDESDLRGVSTPVRIGNEPDLGWDTTRVGTT</sequence>
<evidence type="ECO:0000256" key="1">
    <source>
        <dbReference type="SAM" id="SignalP"/>
    </source>
</evidence>
<name>A0ABV2XCZ9_9NOCA</name>
<feature type="signal peptide" evidence="1">
    <location>
        <begin position="1"/>
        <end position="29"/>
    </location>
</feature>
<organism evidence="2 3">
    <name type="scientific">Nocardia niwae</name>
    <dbReference type="NCBI Taxonomy" id="626084"/>
    <lineage>
        <taxon>Bacteria</taxon>
        <taxon>Bacillati</taxon>
        <taxon>Actinomycetota</taxon>
        <taxon>Actinomycetes</taxon>
        <taxon>Mycobacteriales</taxon>
        <taxon>Nocardiaceae</taxon>
        <taxon>Nocardia</taxon>
    </lineage>
</organism>
<keyword evidence="3" id="KW-1185">Reference proteome</keyword>